<dbReference type="GeneID" id="14893425"/>
<dbReference type="InterPro" id="IPR029033">
    <property type="entry name" value="His_PPase_superfam"/>
</dbReference>
<feature type="signal peptide" evidence="2">
    <location>
        <begin position="1"/>
        <end position="16"/>
    </location>
</feature>
<dbReference type="PANTHER" id="PTHR11567:SF203">
    <property type="entry name" value="COUNTING FACTOR 60"/>
    <property type="match status" value="1"/>
</dbReference>
<evidence type="ECO:0000256" key="1">
    <source>
        <dbReference type="ARBA" id="ARBA00005375"/>
    </source>
</evidence>
<dbReference type="InterPro" id="IPR033379">
    <property type="entry name" value="Acid_Pase_AS"/>
</dbReference>
<sequence length="415" mass="47194">MLFLLLSLVFSTPVDICKVTPTPYESAPVDYKLKYVQLIARHGDRTPSNSYKGDNGKFTCGYVEESHIYQETSGKVSHTATSKTSLIDKKKNPYAINYMWEGSCEPGQLTPEGISMHYKLGAHVRELYKSILPEVFDPELIHLRSSGKIRTLQSMEAFLQRFYPIKERGKYTDLEILTRPYEIESLKPNKDCCPIIKTLDTATAQSEEVINLRSNENVTKAYNKIKRVTGIADATGDLYDYVDMMAARVCHNEKYPCNDNECLDESDYETILDEYLIENKYFYAAGSAKYKLGFFVDEMLADAESALNGKVVYQHYSAHDSSIYGILGLLGEDTTQPIPYASTLAFEYLTKDGVNYVRALLNDKVLPLRLCAKENNICTFEEFETKLKAQVPQYSECGNTLSQRPISRKGWYTRN</sequence>
<dbReference type="InterPro" id="IPR000560">
    <property type="entry name" value="His_Pase_clade-2"/>
</dbReference>
<evidence type="ECO:0008006" key="5">
    <source>
        <dbReference type="Google" id="ProtNLM"/>
    </source>
</evidence>
<dbReference type="RefSeq" id="XP_004261173.1">
    <property type="nucleotide sequence ID" value="XM_004261125.1"/>
</dbReference>
<dbReference type="Proteomes" id="UP000014680">
    <property type="component" value="Unassembled WGS sequence"/>
</dbReference>
<dbReference type="KEGG" id="eiv:EIN_046450"/>
<dbReference type="PROSITE" id="PS00616">
    <property type="entry name" value="HIS_ACID_PHOSPHAT_1"/>
    <property type="match status" value="1"/>
</dbReference>
<comment type="similarity">
    <text evidence="1">Belongs to the histidine acid phosphatase family.</text>
</comment>
<dbReference type="SUPFAM" id="SSF53254">
    <property type="entry name" value="Phosphoglycerate mutase-like"/>
    <property type="match status" value="1"/>
</dbReference>
<dbReference type="GO" id="GO:0016791">
    <property type="term" value="F:phosphatase activity"/>
    <property type="evidence" value="ECO:0007669"/>
    <property type="project" value="TreeGrafter"/>
</dbReference>
<gene>
    <name evidence="3" type="ORF">EIN_046450</name>
</gene>
<accession>A0A0A1UG45</accession>
<dbReference type="Gene3D" id="3.40.50.1240">
    <property type="entry name" value="Phosphoglycerate mutase-like"/>
    <property type="match status" value="1"/>
</dbReference>
<dbReference type="InterPro" id="IPR050645">
    <property type="entry name" value="Histidine_acid_phosphatase"/>
</dbReference>
<keyword evidence="4" id="KW-1185">Reference proteome</keyword>
<dbReference type="VEuPathDB" id="AmoebaDB:EIN_046450"/>
<evidence type="ECO:0000256" key="2">
    <source>
        <dbReference type="SAM" id="SignalP"/>
    </source>
</evidence>
<feature type="chain" id="PRO_5001980541" description="Acid phosphatase" evidence="2">
    <location>
        <begin position="17"/>
        <end position="415"/>
    </location>
</feature>
<reference evidence="3 4" key="1">
    <citation type="submission" date="2012-10" db="EMBL/GenBank/DDBJ databases">
        <authorList>
            <person name="Zafar N."/>
            <person name="Inman J."/>
            <person name="Hall N."/>
            <person name="Lorenzi H."/>
            <person name="Caler E."/>
        </authorList>
    </citation>
    <scope>NUCLEOTIDE SEQUENCE [LARGE SCALE GENOMIC DNA]</scope>
    <source>
        <strain evidence="3 4">IP1</strain>
    </source>
</reference>
<evidence type="ECO:0000313" key="3">
    <source>
        <dbReference type="EMBL" id="ELP94402.1"/>
    </source>
</evidence>
<dbReference type="OMA" id="DWEWNYY"/>
<dbReference type="AlphaFoldDB" id="A0A0A1UG45"/>
<proteinExistence type="inferred from homology"/>
<dbReference type="EMBL" id="KB206215">
    <property type="protein sequence ID" value="ELP94402.1"/>
    <property type="molecule type" value="Genomic_DNA"/>
</dbReference>
<protein>
    <recommendedName>
        <fullName evidence="5">Acid phosphatase</fullName>
    </recommendedName>
</protein>
<organism evidence="3 4">
    <name type="scientific">Entamoeba invadens IP1</name>
    <dbReference type="NCBI Taxonomy" id="370355"/>
    <lineage>
        <taxon>Eukaryota</taxon>
        <taxon>Amoebozoa</taxon>
        <taxon>Evosea</taxon>
        <taxon>Archamoebae</taxon>
        <taxon>Mastigamoebida</taxon>
        <taxon>Entamoebidae</taxon>
        <taxon>Entamoeba</taxon>
    </lineage>
</organism>
<dbReference type="Pfam" id="PF00328">
    <property type="entry name" value="His_Phos_2"/>
    <property type="match status" value="1"/>
</dbReference>
<dbReference type="PANTHER" id="PTHR11567">
    <property type="entry name" value="ACID PHOSPHATASE-RELATED"/>
    <property type="match status" value="1"/>
</dbReference>
<evidence type="ECO:0000313" key="4">
    <source>
        <dbReference type="Proteomes" id="UP000014680"/>
    </source>
</evidence>
<keyword evidence="2" id="KW-0732">Signal</keyword>
<name>A0A0A1UG45_ENTIV</name>
<dbReference type="CDD" id="cd07061">
    <property type="entry name" value="HP_HAP_like"/>
    <property type="match status" value="1"/>
</dbReference>
<dbReference type="OrthoDB" id="10257284at2759"/>